<sequence length="352" mass="41280">MSDLVRRYFALSRADLPALTHLPRQSWEIYLTVWGDSPSLGTQSGRSFLPMSLPPHRVDYSPIIERPPIKWPNGERVALWIAPNVEHYEYMPVKYGPRDPWPRTPYPDVQQYSYRDYGNRVGFWRMLEVLDQHKIRACVSLNLAVLEHFPEIRDAMVQRDWDYMSHGIYNTRYLYAYTEEEEREFYRDNVETLKRQTGKQLKGMLGPAISGTVRTPDLMTEAGLIYHTDWMHDDQPVPINVESGKLVSVPYSIELNDSPLFRVNYEADYFAEICKRQFDQLYKEGAESGRVMCIALHPFLIGQPHRIKYLDDILSYIMSHDGIWQTTADEIAEYYIANYYDQAVDHAQQYKA</sequence>
<dbReference type="InterPro" id="IPR002509">
    <property type="entry name" value="NODB_dom"/>
</dbReference>
<dbReference type="CDD" id="cd10979">
    <property type="entry name" value="CE4_PuuE_like"/>
    <property type="match status" value="1"/>
</dbReference>
<protein>
    <recommendedName>
        <fullName evidence="1">NodB homology domain-containing protein</fullName>
    </recommendedName>
</protein>
<feature type="domain" description="NodB homology" evidence="1">
    <location>
        <begin position="109"/>
        <end position="326"/>
    </location>
</feature>
<evidence type="ECO:0000313" key="2">
    <source>
        <dbReference type="EMBL" id="SUZ69029.1"/>
    </source>
</evidence>
<dbReference type="Pfam" id="PF01522">
    <property type="entry name" value="Polysacc_deac_1"/>
    <property type="match status" value="1"/>
</dbReference>
<gene>
    <name evidence="2" type="ORF">METZ01_LOCUS21883</name>
</gene>
<dbReference type="InterPro" id="IPR011330">
    <property type="entry name" value="Glyco_hydro/deAcase_b/a-brl"/>
</dbReference>
<dbReference type="GO" id="GO:0005975">
    <property type="term" value="P:carbohydrate metabolic process"/>
    <property type="evidence" value="ECO:0007669"/>
    <property type="project" value="InterPro"/>
</dbReference>
<dbReference type="GO" id="GO:0016810">
    <property type="term" value="F:hydrolase activity, acting on carbon-nitrogen (but not peptide) bonds"/>
    <property type="evidence" value="ECO:0007669"/>
    <property type="project" value="InterPro"/>
</dbReference>
<accession>A0A381PSP4</accession>
<dbReference type="SUPFAM" id="SSF88713">
    <property type="entry name" value="Glycoside hydrolase/deacetylase"/>
    <property type="match status" value="1"/>
</dbReference>
<dbReference type="PANTHER" id="PTHR43123">
    <property type="entry name" value="POLYSACCHARIDE DEACETYLASE-RELATED"/>
    <property type="match status" value="1"/>
</dbReference>
<reference evidence="2" key="1">
    <citation type="submission" date="2018-05" db="EMBL/GenBank/DDBJ databases">
        <authorList>
            <person name="Lanie J.A."/>
            <person name="Ng W.-L."/>
            <person name="Kazmierczak K.M."/>
            <person name="Andrzejewski T.M."/>
            <person name="Davidsen T.M."/>
            <person name="Wayne K.J."/>
            <person name="Tettelin H."/>
            <person name="Glass J.I."/>
            <person name="Rusch D."/>
            <person name="Podicherti R."/>
            <person name="Tsui H.-C.T."/>
            <person name="Winkler M.E."/>
        </authorList>
    </citation>
    <scope>NUCLEOTIDE SEQUENCE</scope>
</reference>
<name>A0A381PSP4_9ZZZZ</name>
<dbReference type="EMBL" id="UINC01001050">
    <property type="protein sequence ID" value="SUZ69029.1"/>
    <property type="molecule type" value="Genomic_DNA"/>
</dbReference>
<dbReference type="Gene3D" id="3.20.20.370">
    <property type="entry name" value="Glycoside hydrolase/deacetylase"/>
    <property type="match status" value="1"/>
</dbReference>
<dbReference type="PROSITE" id="PS51677">
    <property type="entry name" value="NODB"/>
    <property type="match status" value="1"/>
</dbReference>
<dbReference type="AlphaFoldDB" id="A0A381PSP4"/>
<proteinExistence type="predicted"/>
<evidence type="ECO:0000259" key="1">
    <source>
        <dbReference type="PROSITE" id="PS51677"/>
    </source>
</evidence>
<organism evidence="2">
    <name type="scientific">marine metagenome</name>
    <dbReference type="NCBI Taxonomy" id="408172"/>
    <lineage>
        <taxon>unclassified sequences</taxon>
        <taxon>metagenomes</taxon>
        <taxon>ecological metagenomes</taxon>
    </lineage>
</organism>
<dbReference type="PANTHER" id="PTHR43123:SF4">
    <property type="entry name" value="POLYSACCHARIDE DEACETYLASE"/>
    <property type="match status" value="1"/>
</dbReference>